<evidence type="ECO:0000313" key="2">
    <source>
        <dbReference type="EMBL" id="RLN33005.1"/>
    </source>
</evidence>
<organism evidence="2 3">
    <name type="scientific">Panicum miliaceum</name>
    <name type="common">Proso millet</name>
    <name type="synonym">Broomcorn millet</name>
    <dbReference type="NCBI Taxonomy" id="4540"/>
    <lineage>
        <taxon>Eukaryota</taxon>
        <taxon>Viridiplantae</taxon>
        <taxon>Streptophyta</taxon>
        <taxon>Embryophyta</taxon>
        <taxon>Tracheophyta</taxon>
        <taxon>Spermatophyta</taxon>
        <taxon>Magnoliopsida</taxon>
        <taxon>Liliopsida</taxon>
        <taxon>Poales</taxon>
        <taxon>Poaceae</taxon>
        <taxon>PACMAD clade</taxon>
        <taxon>Panicoideae</taxon>
        <taxon>Panicodae</taxon>
        <taxon>Paniceae</taxon>
        <taxon>Panicinae</taxon>
        <taxon>Panicum</taxon>
        <taxon>Panicum sect. Panicum</taxon>
    </lineage>
</organism>
<name>A0A3L6T419_PANMI</name>
<accession>A0A3L6T419</accession>
<sequence length="90" mass="10093">MEFTDGILLCIPPDESAHLVRAALFCKPCRRHILNCRGFLRHYGRFHRPPPLRTDSDLMTSRLGGAGADAEDQKAGAWASQLQRWSRSAS</sequence>
<feature type="compositionally biased region" description="Polar residues" evidence="1">
    <location>
        <begin position="80"/>
        <end position="90"/>
    </location>
</feature>
<protein>
    <submittedName>
        <fullName evidence="2">Uncharacterized protein</fullName>
    </submittedName>
</protein>
<gene>
    <name evidence="2" type="ORF">C2845_PM03G19290</name>
</gene>
<proteinExistence type="predicted"/>
<dbReference type="Proteomes" id="UP000275267">
    <property type="component" value="Unassembled WGS sequence"/>
</dbReference>
<feature type="region of interest" description="Disordered" evidence="1">
    <location>
        <begin position="53"/>
        <end position="90"/>
    </location>
</feature>
<dbReference type="AlphaFoldDB" id="A0A3L6T419"/>
<evidence type="ECO:0000256" key="1">
    <source>
        <dbReference type="SAM" id="MobiDB-lite"/>
    </source>
</evidence>
<dbReference type="EMBL" id="PQIB02000002">
    <property type="protein sequence ID" value="RLN33005.1"/>
    <property type="molecule type" value="Genomic_DNA"/>
</dbReference>
<keyword evidence="3" id="KW-1185">Reference proteome</keyword>
<comment type="caution">
    <text evidence="2">The sequence shown here is derived from an EMBL/GenBank/DDBJ whole genome shotgun (WGS) entry which is preliminary data.</text>
</comment>
<reference evidence="3" key="1">
    <citation type="journal article" date="2019" name="Nat. Commun.">
        <title>The genome of broomcorn millet.</title>
        <authorList>
            <person name="Zou C."/>
            <person name="Miki D."/>
            <person name="Li D."/>
            <person name="Tang Q."/>
            <person name="Xiao L."/>
            <person name="Rajput S."/>
            <person name="Deng P."/>
            <person name="Jia W."/>
            <person name="Huang R."/>
            <person name="Zhang M."/>
            <person name="Sun Y."/>
            <person name="Hu J."/>
            <person name="Fu X."/>
            <person name="Schnable P.S."/>
            <person name="Li F."/>
            <person name="Zhang H."/>
            <person name="Feng B."/>
            <person name="Zhu X."/>
            <person name="Liu R."/>
            <person name="Schnable J.C."/>
            <person name="Zhu J.-K."/>
            <person name="Zhang H."/>
        </authorList>
    </citation>
    <scope>NUCLEOTIDE SEQUENCE [LARGE SCALE GENOMIC DNA]</scope>
</reference>
<evidence type="ECO:0000313" key="3">
    <source>
        <dbReference type="Proteomes" id="UP000275267"/>
    </source>
</evidence>